<evidence type="ECO:0000313" key="5">
    <source>
        <dbReference type="EMBL" id="CUN60186.1"/>
    </source>
</evidence>
<dbReference type="Gene3D" id="1.10.10.60">
    <property type="entry name" value="Homeodomain-like"/>
    <property type="match status" value="2"/>
</dbReference>
<dbReference type="InterPro" id="IPR009057">
    <property type="entry name" value="Homeodomain-like_sf"/>
</dbReference>
<evidence type="ECO:0000256" key="3">
    <source>
        <dbReference type="ARBA" id="ARBA00023163"/>
    </source>
</evidence>
<dbReference type="SUPFAM" id="SSF46689">
    <property type="entry name" value="Homeodomain-like"/>
    <property type="match status" value="2"/>
</dbReference>
<dbReference type="PANTHER" id="PTHR43280:SF2">
    <property type="entry name" value="HTH-TYPE TRANSCRIPTIONAL REGULATOR EXSA"/>
    <property type="match status" value="1"/>
</dbReference>
<keyword evidence="2" id="KW-0238">DNA-binding</keyword>
<dbReference type="PROSITE" id="PS00041">
    <property type="entry name" value="HTH_ARAC_FAMILY_1"/>
    <property type="match status" value="1"/>
</dbReference>
<dbReference type="InterPro" id="IPR014710">
    <property type="entry name" value="RmlC-like_jellyroll"/>
</dbReference>
<dbReference type="EMBL" id="CYZE01000001">
    <property type="protein sequence ID" value="CUN60186.1"/>
    <property type="molecule type" value="Genomic_DNA"/>
</dbReference>
<dbReference type="InterPro" id="IPR018062">
    <property type="entry name" value="HTH_AraC-typ_CS"/>
</dbReference>
<dbReference type="InterPro" id="IPR003313">
    <property type="entry name" value="AraC-bd"/>
</dbReference>
<organism evidence="5 6">
    <name type="scientific">Hungatella hathewayi</name>
    <dbReference type="NCBI Taxonomy" id="154046"/>
    <lineage>
        <taxon>Bacteria</taxon>
        <taxon>Bacillati</taxon>
        <taxon>Bacillota</taxon>
        <taxon>Clostridia</taxon>
        <taxon>Lachnospirales</taxon>
        <taxon>Lachnospiraceae</taxon>
        <taxon>Hungatella</taxon>
    </lineage>
</organism>
<dbReference type="GO" id="GO:0003700">
    <property type="term" value="F:DNA-binding transcription factor activity"/>
    <property type="evidence" value="ECO:0007669"/>
    <property type="project" value="InterPro"/>
</dbReference>
<name>A0A173YAM4_9FIRM</name>
<dbReference type="PANTHER" id="PTHR43280">
    <property type="entry name" value="ARAC-FAMILY TRANSCRIPTIONAL REGULATOR"/>
    <property type="match status" value="1"/>
</dbReference>
<keyword evidence="3" id="KW-0804">Transcription</keyword>
<sequence length="278" mass="32254">MVIIDWGKAMKCNISRTKRSYEFHMAESHWHTHYEFYYLYSGHCKIFINHTLYYVEPGDIIFLKPGEIHRTTYHSSPVNERVTISFDGEYLDSMKELCGEENVEYIFRNSKVTVPSGNRSRVEELISRIEYEETGQDGFSPLMKRGCFYELLVSLSRCQEAETDHGRLELGEETIEEAAKYIYDHYQNPITLEEMAELSHMSPAYFSRKFKAVTGFGYKEYLTNIRIREASRLLLNSDCSVTEIADRCGFGDGNYFGDAFRKAKGVSPRAFRKMQGGV</sequence>
<dbReference type="GO" id="GO:0043565">
    <property type="term" value="F:sequence-specific DNA binding"/>
    <property type="evidence" value="ECO:0007669"/>
    <property type="project" value="InterPro"/>
</dbReference>
<evidence type="ECO:0000256" key="1">
    <source>
        <dbReference type="ARBA" id="ARBA00023015"/>
    </source>
</evidence>
<dbReference type="SUPFAM" id="SSF51215">
    <property type="entry name" value="Regulatory protein AraC"/>
    <property type="match status" value="1"/>
</dbReference>
<dbReference type="InterPro" id="IPR020449">
    <property type="entry name" value="Tscrpt_reg_AraC-type_HTH"/>
</dbReference>
<keyword evidence="1" id="KW-0805">Transcription regulation</keyword>
<dbReference type="Pfam" id="PF02311">
    <property type="entry name" value="AraC_binding"/>
    <property type="match status" value="1"/>
</dbReference>
<feature type="domain" description="HTH araC/xylS-type" evidence="4">
    <location>
        <begin position="176"/>
        <end position="274"/>
    </location>
</feature>
<dbReference type="Gene3D" id="2.60.120.10">
    <property type="entry name" value="Jelly Rolls"/>
    <property type="match status" value="1"/>
</dbReference>
<accession>A0A173YAM4</accession>
<gene>
    <name evidence="5" type="primary">rhaS_1</name>
    <name evidence="5" type="ORF">ERS852407_00676</name>
</gene>
<reference evidence="5 6" key="1">
    <citation type="submission" date="2015-09" db="EMBL/GenBank/DDBJ databases">
        <authorList>
            <consortium name="Pathogen Informatics"/>
        </authorList>
    </citation>
    <scope>NUCLEOTIDE SEQUENCE [LARGE SCALE GENOMIC DNA]</scope>
    <source>
        <strain evidence="5 6">2789STDY5608850</strain>
    </source>
</reference>
<evidence type="ECO:0000259" key="4">
    <source>
        <dbReference type="PROSITE" id="PS01124"/>
    </source>
</evidence>
<dbReference type="SMART" id="SM00342">
    <property type="entry name" value="HTH_ARAC"/>
    <property type="match status" value="1"/>
</dbReference>
<dbReference type="InterPro" id="IPR018060">
    <property type="entry name" value="HTH_AraC"/>
</dbReference>
<dbReference type="InterPro" id="IPR037923">
    <property type="entry name" value="HTH-like"/>
</dbReference>
<dbReference type="Pfam" id="PF12833">
    <property type="entry name" value="HTH_18"/>
    <property type="match status" value="1"/>
</dbReference>
<dbReference type="Proteomes" id="UP000095651">
    <property type="component" value="Unassembled WGS sequence"/>
</dbReference>
<dbReference type="PRINTS" id="PR00032">
    <property type="entry name" value="HTHARAC"/>
</dbReference>
<evidence type="ECO:0000256" key="2">
    <source>
        <dbReference type="ARBA" id="ARBA00023125"/>
    </source>
</evidence>
<proteinExistence type="predicted"/>
<dbReference type="PROSITE" id="PS01124">
    <property type="entry name" value="HTH_ARAC_FAMILY_2"/>
    <property type="match status" value="1"/>
</dbReference>
<evidence type="ECO:0000313" key="6">
    <source>
        <dbReference type="Proteomes" id="UP000095651"/>
    </source>
</evidence>
<dbReference type="AlphaFoldDB" id="A0A173YAM4"/>
<protein>
    <submittedName>
        <fullName evidence="5">AraC family transcriptional regulator</fullName>
    </submittedName>
</protein>